<dbReference type="InterPro" id="IPR020472">
    <property type="entry name" value="WD40_PAC1"/>
</dbReference>
<evidence type="ECO:0000256" key="3">
    <source>
        <dbReference type="PROSITE-ProRule" id="PRU00221"/>
    </source>
</evidence>
<dbReference type="InterPro" id="IPR019775">
    <property type="entry name" value="WD40_repeat_CS"/>
</dbReference>
<feature type="compositionally biased region" description="Polar residues" evidence="4">
    <location>
        <begin position="24"/>
        <end position="42"/>
    </location>
</feature>
<dbReference type="PRINTS" id="PR00320">
    <property type="entry name" value="GPROTEINBRPT"/>
</dbReference>
<dbReference type="Gene3D" id="2.130.10.10">
    <property type="entry name" value="YVTN repeat-like/Quinoprotein amine dehydrogenase"/>
    <property type="match status" value="3"/>
</dbReference>
<dbReference type="InterPro" id="IPR056884">
    <property type="entry name" value="NPHP3-like_N"/>
</dbReference>
<keyword evidence="1 3" id="KW-0853">WD repeat</keyword>
<feature type="repeat" description="WD" evidence="3">
    <location>
        <begin position="754"/>
        <end position="786"/>
    </location>
</feature>
<dbReference type="InterPro" id="IPR007111">
    <property type="entry name" value="NACHT_NTPase"/>
</dbReference>
<evidence type="ECO:0000256" key="4">
    <source>
        <dbReference type="SAM" id="MobiDB-lite"/>
    </source>
</evidence>
<dbReference type="InterPro" id="IPR050349">
    <property type="entry name" value="WD_LIS1/nudF_dynein_reg"/>
</dbReference>
<feature type="repeat" description="WD" evidence="3">
    <location>
        <begin position="797"/>
        <end position="838"/>
    </location>
</feature>
<dbReference type="InterPro" id="IPR001680">
    <property type="entry name" value="WD40_rpt"/>
</dbReference>
<name>A0A8H7M2N0_9AGAM</name>
<dbReference type="PROSITE" id="PS50837">
    <property type="entry name" value="NACHT"/>
    <property type="match status" value="1"/>
</dbReference>
<feature type="repeat" description="WD" evidence="3">
    <location>
        <begin position="711"/>
        <end position="752"/>
    </location>
</feature>
<gene>
    <name evidence="6" type="ORF">RHS01_10212</name>
</gene>
<evidence type="ECO:0000256" key="2">
    <source>
        <dbReference type="ARBA" id="ARBA00022737"/>
    </source>
</evidence>
<feature type="repeat" description="WD" evidence="3">
    <location>
        <begin position="926"/>
        <end position="967"/>
    </location>
</feature>
<dbReference type="InterPro" id="IPR011047">
    <property type="entry name" value="Quinoprotein_ADH-like_sf"/>
</dbReference>
<evidence type="ECO:0000259" key="5">
    <source>
        <dbReference type="PROSITE" id="PS50837"/>
    </source>
</evidence>
<evidence type="ECO:0000256" key="1">
    <source>
        <dbReference type="ARBA" id="ARBA00022574"/>
    </source>
</evidence>
<feature type="region of interest" description="Disordered" evidence="4">
    <location>
        <begin position="1"/>
        <end position="42"/>
    </location>
</feature>
<dbReference type="CDD" id="cd00200">
    <property type="entry name" value="WD40"/>
    <property type="match status" value="1"/>
</dbReference>
<feature type="compositionally biased region" description="Basic residues" evidence="4">
    <location>
        <begin position="8"/>
        <end position="17"/>
    </location>
</feature>
<dbReference type="PANTHER" id="PTHR44129">
    <property type="entry name" value="WD REPEAT-CONTAINING PROTEIN POP1"/>
    <property type="match status" value="1"/>
</dbReference>
<reference evidence="6" key="1">
    <citation type="submission" date="2020-09" db="EMBL/GenBank/DDBJ databases">
        <title>Comparative genome analyses of four rice-infecting Rhizoctonia solani isolates reveal extensive enrichment of homogalacturonan modification genes.</title>
        <authorList>
            <person name="Lee D.-Y."/>
            <person name="Jeon J."/>
            <person name="Kim K.-T."/>
            <person name="Cheong K."/>
            <person name="Song H."/>
            <person name="Choi G."/>
            <person name="Ko J."/>
            <person name="Opiyo S.O."/>
            <person name="Zuo S."/>
            <person name="Madhav S."/>
            <person name="Lee Y.-H."/>
            <person name="Wang G.-L."/>
        </authorList>
    </citation>
    <scope>NUCLEOTIDE SEQUENCE</scope>
    <source>
        <strain evidence="6">AG1-IA B2</strain>
    </source>
</reference>
<dbReference type="EMBL" id="JACYCF010000029">
    <property type="protein sequence ID" value="KAF8749211.1"/>
    <property type="molecule type" value="Genomic_DNA"/>
</dbReference>
<dbReference type="PROSITE" id="PS50082">
    <property type="entry name" value="WD_REPEATS_2"/>
    <property type="match status" value="6"/>
</dbReference>
<dbReference type="InterPro" id="IPR027417">
    <property type="entry name" value="P-loop_NTPase"/>
</dbReference>
<dbReference type="Pfam" id="PF24883">
    <property type="entry name" value="NPHP3_N"/>
    <property type="match status" value="1"/>
</dbReference>
<dbReference type="Gene3D" id="3.40.50.300">
    <property type="entry name" value="P-loop containing nucleotide triphosphate hydrolases"/>
    <property type="match status" value="1"/>
</dbReference>
<feature type="domain" description="NACHT" evidence="5">
    <location>
        <begin position="224"/>
        <end position="371"/>
    </location>
</feature>
<protein>
    <submittedName>
        <fullName evidence="6">WD40 repeat-like protein</fullName>
    </submittedName>
</protein>
<dbReference type="SUPFAM" id="SSF52540">
    <property type="entry name" value="P-loop containing nucleoside triphosphate hydrolases"/>
    <property type="match status" value="1"/>
</dbReference>
<evidence type="ECO:0000313" key="7">
    <source>
        <dbReference type="Proteomes" id="UP000614334"/>
    </source>
</evidence>
<keyword evidence="2" id="KW-0677">Repeat</keyword>
<dbReference type="PROSITE" id="PS00678">
    <property type="entry name" value="WD_REPEATS_1"/>
    <property type="match status" value="2"/>
</dbReference>
<proteinExistence type="predicted"/>
<dbReference type="Pfam" id="PF00400">
    <property type="entry name" value="WD40"/>
    <property type="match status" value="7"/>
</dbReference>
<comment type="caution">
    <text evidence="6">The sequence shown here is derived from an EMBL/GenBank/DDBJ whole genome shotgun (WGS) entry which is preliminary data.</text>
</comment>
<dbReference type="PROSITE" id="PS50294">
    <property type="entry name" value="WD_REPEATS_REGION"/>
    <property type="match status" value="6"/>
</dbReference>
<feature type="repeat" description="WD" evidence="3">
    <location>
        <begin position="840"/>
        <end position="881"/>
    </location>
</feature>
<dbReference type="SMART" id="SM00320">
    <property type="entry name" value="WD40"/>
    <property type="match status" value="9"/>
</dbReference>
<dbReference type="InterPro" id="IPR015943">
    <property type="entry name" value="WD40/YVTN_repeat-like_dom_sf"/>
</dbReference>
<dbReference type="AlphaFoldDB" id="A0A8H7M2N0"/>
<accession>A0A8H7M2N0</accession>
<dbReference type="InterPro" id="IPR036322">
    <property type="entry name" value="WD40_repeat_dom_sf"/>
</dbReference>
<dbReference type="SUPFAM" id="SSF50998">
    <property type="entry name" value="Quinoprotein alcohol dehydrogenase-like"/>
    <property type="match status" value="1"/>
</dbReference>
<organism evidence="6 7">
    <name type="scientific">Rhizoctonia solani</name>
    <dbReference type="NCBI Taxonomy" id="456999"/>
    <lineage>
        <taxon>Eukaryota</taxon>
        <taxon>Fungi</taxon>
        <taxon>Dikarya</taxon>
        <taxon>Basidiomycota</taxon>
        <taxon>Agaricomycotina</taxon>
        <taxon>Agaricomycetes</taxon>
        <taxon>Cantharellales</taxon>
        <taxon>Ceratobasidiaceae</taxon>
        <taxon>Rhizoctonia</taxon>
    </lineage>
</organism>
<dbReference type="SUPFAM" id="SSF50978">
    <property type="entry name" value="WD40 repeat-like"/>
    <property type="match status" value="1"/>
</dbReference>
<dbReference type="Proteomes" id="UP000614334">
    <property type="component" value="Unassembled WGS sequence"/>
</dbReference>
<evidence type="ECO:0000313" key="6">
    <source>
        <dbReference type="EMBL" id="KAF8749211.1"/>
    </source>
</evidence>
<sequence>MSTANNRSNRKKGKVRRWLKERTLPTSQSPSRTATPVDTSGVKSGAWEGLRVSLNTLRDTPAMFGPLVSAASVLIDCFDTIEVAARNQQDYEHLATELDTLAKSLATTCKGGAPSSVTDCVKGIGIVIKREAEEIENKVGRGTGRRMVMANADGEDLVRRYRRIESLFRQLQQKSRLADLNAEKKATYNSTLSTSTSRRTCTEGTRVSILSELERWVSAPDQKAVYWMSGMAGTGKTTIACTFAKWLETEKLLAASFFCTRTSADCRDVTRIVPTVAYQLARYCIPFQSALCDVLGNDPDLGTKDIRTQFERLLVDPLKTIKNDIPSNLVVVIDALDECDDQRGVEQVLDMLFKHASQLPIKFFVTSRPEAEIYTTMTTNARLRAAIYLHDIEKSLVSADIELYLKQELSSTIPGLPDEVIKQLANSRERLNTVLGMTAESGQENSQIDKLYTAILKSALDDEELEASEKEAAQAVLRTVLFAQEPISLETIGHYPGSTIHTEWRPATVQHMRPAIVIHTRQPGRQHTTPNQDQDLVNTGVCMPLLAESSGSDESVGRHGGGAEGVCIGSAAVLDGGDVPAARAAVWNPRESGSESSELRQWVEDAINFCTSYASSPASQSTPHIYISCLPFCPRSSSVYTHYWHRMQGLLELKGSLMDRRETAAVATWNIGELVWSVAYSVDGSRVATGCSDPTVNIRDAYDGTVVVGPLQAHTDHVHSVVFSRDGRLLASGSEDRTIRVWDVRTGSLVAGPFQGHTWYVNSVSFSPDSKRIVSGSFDNTIYIWNTVDGTQLCGPLQGHTDSVRSVTFSPDGTLIASASDDKTIRLWRSDDGTPAASPLQGHIKAVRSVVFSPDGTLLLSGSEDMSVRVWRVSDGSAVTTPFRGHTDTVQSVTVSPDGTLVASGSYDKTVRVWRIADGSLAAGPFVGHTGTIMSVGYSPDGTRVISGSRDRTVRVWNVRKGIVTPASDHALPHIRSLWFSPGNGHVFTKSNQGEMQMWDVSNGTSRPAPPDIRLSRPLSSSTFPKSLYTAQTNSHGELVQFVRKDNGTVAAGPFDPIPRMLRFTDSAHVILVFDDGTIQGISLQTGEAVFRLCSARNGQVDNIAVCSDGSLLASVDNNAFPHRSLRVWSTTSPILEFRAPAGAPSTSGSSQTLSDLYDGCRVDWDGWLINSRNDLLLWLPVEIADTGLSPFVSVIVTMSGTLEVPKQWLVAGQEWGKCYARG</sequence>
<feature type="repeat" description="WD" evidence="3">
    <location>
        <begin position="883"/>
        <end position="924"/>
    </location>
</feature>